<dbReference type="PANTHER" id="PTHR10666">
    <property type="entry name" value="UBIQUITIN"/>
    <property type="match status" value="1"/>
</dbReference>
<dbReference type="GO" id="GO:0003729">
    <property type="term" value="F:mRNA binding"/>
    <property type="evidence" value="ECO:0007669"/>
    <property type="project" value="UniProtKB-ARBA"/>
</dbReference>
<reference evidence="4" key="3">
    <citation type="submission" date="2020-06" db="EMBL/GenBank/DDBJ databases">
        <title>Helianthus annuus Genome sequencing and assembly Release 2.</title>
        <authorList>
            <person name="Gouzy J."/>
            <person name="Langlade N."/>
            <person name="Munos S."/>
        </authorList>
    </citation>
    <scope>NUCLEOTIDE SEQUENCE</scope>
    <source>
        <tissue evidence="4">Leaves</tissue>
    </source>
</reference>
<dbReference type="EMBL" id="CM007890">
    <property type="protein sequence ID" value="OTG38088.1"/>
    <property type="molecule type" value="Genomic_DNA"/>
</dbReference>
<feature type="domain" description="Ubiquitin-like" evidence="3">
    <location>
        <begin position="73"/>
        <end position="135"/>
    </location>
</feature>
<sequence>MCLSARSLGLGPVSVDETICDWWDQSICSHMEERGLLLYSNGTVWKGNMEFLEGRPEIEKQGLLQTESYFICSLLVEPTYTIAQVKSEIERKEHVPFDEQALIFNNMVLGDSATLFDFHINRKSTMRLMHKSKGSMQMLITIFIKTLAGDEIITLKAKPTYTIRNIKAKIHYKLDIPHDDRELIFNEMVLHDNDILANCNINTESTLALMRVSTGYMHIFIKTMTGKTITLEVKPSDTIHNVKSKFYDREGWLSCVQSVIFAGKQLEDSPTLSDYNIQNESTLLFVLSKR</sequence>
<dbReference type="Gramene" id="mRNA:HanXRQr2_Chr01g0038321">
    <property type="protein sequence ID" value="mRNA:HanXRQr2_Chr01g0038321"/>
    <property type="gene ID" value="HanXRQr2_Chr01g0038321"/>
</dbReference>
<dbReference type="Gene3D" id="3.10.20.90">
    <property type="entry name" value="Phosphatidylinositol 3-kinase Catalytic Subunit, Chain A, domain 1"/>
    <property type="match status" value="3"/>
</dbReference>
<name>A0A251VRC0_HELAN</name>
<evidence type="ECO:0000313" key="4">
    <source>
        <dbReference type="EMBL" id="KAF5823435.1"/>
    </source>
</evidence>
<dbReference type="GO" id="GO:0019941">
    <property type="term" value="P:modification-dependent protein catabolic process"/>
    <property type="evidence" value="ECO:0000318"/>
    <property type="project" value="GO_Central"/>
</dbReference>
<dbReference type="GO" id="GO:0005634">
    <property type="term" value="C:nucleus"/>
    <property type="evidence" value="ECO:0000318"/>
    <property type="project" value="GO_Central"/>
</dbReference>
<evidence type="ECO:0000259" key="3">
    <source>
        <dbReference type="PROSITE" id="PS50053"/>
    </source>
</evidence>
<dbReference type="InterPro" id="IPR019956">
    <property type="entry name" value="Ubiquitin_dom"/>
</dbReference>
<dbReference type="Proteomes" id="UP000215914">
    <property type="component" value="Chromosome 1"/>
</dbReference>
<evidence type="ECO:0000313" key="6">
    <source>
        <dbReference type="Proteomes" id="UP000215914"/>
    </source>
</evidence>
<reference evidence="4 6" key="1">
    <citation type="journal article" date="2017" name="Nature">
        <title>The sunflower genome provides insights into oil metabolism, flowering and Asterid evolution.</title>
        <authorList>
            <person name="Badouin H."/>
            <person name="Gouzy J."/>
            <person name="Grassa C.J."/>
            <person name="Murat F."/>
            <person name="Staton S.E."/>
            <person name="Cottret L."/>
            <person name="Lelandais-Briere C."/>
            <person name="Owens G.L."/>
            <person name="Carrere S."/>
            <person name="Mayjonade B."/>
            <person name="Legrand L."/>
            <person name="Gill N."/>
            <person name="Kane N.C."/>
            <person name="Bowers J.E."/>
            <person name="Hubner S."/>
            <person name="Bellec A."/>
            <person name="Berard A."/>
            <person name="Berges H."/>
            <person name="Blanchet N."/>
            <person name="Boniface M.C."/>
            <person name="Brunel D."/>
            <person name="Catrice O."/>
            <person name="Chaidir N."/>
            <person name="Claudel C."/>
            <person name="Donnadieu C."/>
            <person name="Faraut T."/>
            <person name="Fievet G."/>
            <person name="Helmstetter N."/>
            <person name="King M."/>
            <person name="Knapp S.J."/>
            <person name="Lai Z."/>
            <person name="Le Paslier M.C."/>
            <person name="Lippi Y."/>
            <person name="Lorenzon L."/>
            <person name="Mandel J.R."/>
            <person name="Marage G."/>
            <person name="Marchand G."/>
            <person name="Marquand E."/>
            <person name="Bret-Mestries E."/>
            <person name="Morien E."/>
            <person name="Nambeesan S."/>
            <person name="Nguyen T."/>
            <person name="Pegot-Espagnet P."/>
            <person name="Pouilly N."/>
            <person name="Raftis F."/>
            <person name="Sallet E."/>
            <person name="Schiex T."/>
            <person name="Thomas J."/>
            <person name="Vandecasteele C."/>
            <person name="Vares D."/>
            <person name="Vear F."/>
            <person name="Vautrin S."/>
            <person name="Crespi M."/>
            <person name="Mangin B."/>
            <person name="Burke J.M."/>
            <person name="Salse J."/>
            <person name="Munos S."/>
            <person name="Vincourt P."/>
            <person name="Rieseberg L.H."/>
            <person name="Langlade N.B."/>
        </authorList>
    </citation>
    <scope>NUCLEOTIDE SEQUENCE [LARGE SCALE GENOMIC DNA]</scope>
    <source>
        <strain evidence="6">cv. SF193</strain>
        <tissue evidence="4">Leaves</tissue>
    </source>
</reference>
<dbReference type="FunFam" id="3.10.20.90:FF:000160">
    <property type="entry name" value="Polyubiquitin-C"/>
    <property type="match status" value="1"/>
</dbReference>
<dbReference type="InterPro" id="IPR029071">
    <property type="entry name" value="Ubiquitin-like_domsf"/>
</dbReference>
<keyword evidence="6" id="KW-1185">Reference proteome</keyword>
<proteinExistence type="predicted"/>
<dbReference type="GO" id="GO:0005737">
    <property type="term" value="C:cytoplasm"/>
    <property type="evidence" value="ECO:0000318"/>
    <property type="project" value="GO_Central"/>
</dbReference>
<organism evidence="5 6">
    <name type="scientific">Helianthus annuus</name>
    <name type="common">Common sunflower</name>
    <dbReference type="NCBI Taxonomy" id="4232"/>
    <lineage>
        <taxon>Eukaryota</taxon>
        <taxon>Viridiplantae</taxon>
        <taxon>Streptophyta</taxon>
        <taxon>Embryophyta</taxon>
        <taxon>Tracheophyta</taxon>
        <taxon>Spermatophyta</taxon>
        <taxon>Magnoliopsida</taxon>
        <taxon>eudicotyledons</taxon>
        <taxon>Gunneridae</taxon>
        <taxon>Pentapetalae</taxon>
        <taxon>asterids</taxon>
        <taxon>campanulids</taxon>
        <taxon>Asterales</taxon>
        <taxon>Asteraceae</taxon>
        <taxon>Asteroideae</taxon>
        <taxon>Heliantheae alliance</taxon>
        <taxon>Heliantheae</taxon>
        <taxon>Helianthus</taxon>
    </lineage>
</organism>
<dbReference type="GO" id="GO:0016567">
    <property type="term" value="P:protein ubiquitination"/>
    <property type="evidence" value="ECO:0000318"/>
    <property type="project" value="GO_Central"/>
</dbReference>
<dbReference type="InterPro" id="IPR050158">
    <property type="entry name" value="Ubiquitin_ubiquitin-like"/>
</dbReference>
<evidence type="ECO:0000313" key="5">
    <source>
        <dbReference type="EMBL" id="OTG38088.1"/>
    </source>
</evidence>
<evidence type="ECO:0000256" key="2">
    <source>
        <dbReference type="ARBA" id="ARBA00022843"/>
    </source>
</evidence>
<protein>
    <submittedName>
        <fullName evidence="5">Putative ubiquitin</fullName>
    </submittedName>
    <submittedName>
        <fullName evidence="4">Ubiquitin domain-containing protein</fullName>
    </submittedName>
</protein>
<gene>
    <name evidence="5" type="ORF">HannXRQ_Chr01g0025911</name>
    <name evidence="4" type="ORF">HanXRQr2_Chr01g0038321</name>
</gene>
<evidence type="ECO:0000256" key="1">
    <source>
        <dbReference type="ARBA" id="ARBA00022499"/>
    </source>
</evidence>
<dbReference type="STRING" id="4232.A0A251VRC0"/>
<dbReference type="EMBL" id="MNCJ02000316">
    <property type="protein sequence ID" value="KAF5823435.1"/>
    <property type="molecule type" value="Genomic_DNA"/>
</dbReference>
<reference evidence="5" key="2">
    <citation type="submission" date="2017-02" db="EMBL/GenBank/DDBJ databases">
        <title>Sunflower complete genome.</title>
        <authorList>
            <person name="Langlade N."/>
            <person name="Munos S."/>
        </authorList>
    </citation>
    <scope>NUCLEOTIDE SEQUENCE [LARGE SCALE GENOMIC DNA]</scope>
    <source>
        <tissue evidence="5">Leaves</tissue>
    </source>
</reference>
<dbReference type="PROSITE" id="PS50053">
    <property type="entry name" value="UBIQUITIN_2"/>
    <property type="match status" value="3"/>
</dbReference>
<feature type="domain" description="Ubiquitin-like" evidence="3">
    <location>
        <begin position="140"/>
        <end position="216"/>
    </location>
</feature>
<dbReference type="PRINTS" id="PR00348">
    <property type="entry name" value="UBIQUITIN"/>
</dbReference>
<dbReference type="AlphaFoldDB" id="A0A251VRC0"/>
<dbReference type="GO" id="GO:0031386">
    <property type="term" value="F:protein tag activity"/>
    <property type="evidence" value="ECO:0000318"/>
    <property type="project" value="GO_Central"/>
</dbReference>
<dbReference type="InterPro" id="IPR000626">
    <property type="entry name" value="Ubiquitin-like_dom"/>
</dbReference>
<keyword evidence="2" id="KW-0832">Ubl conjugation</keyword>
<dbReference type="SMART" id="SM00213">
    <property type="entry name" value="UBQ"/>
    <property type="match status" value="3"/>
</dbReference>
<feature type="domain" description="Ubiquitin-like" evidence="3">
    <location>
        <begin position="217"/>
        <end position="290"/>
    </location>
</feature>
<dbReference type="GO" id="GO:0031625">
    <property type="term" value="F:ubiquitin protein ligase binding"/>
    <property type="evidence" value="ECO:0000318"/>
    <property type="project" value="GO_Central"/>
</dbReference>
<dbReference type="SUPFAM" id="SSF54236">
    <property type="entry name" value="Ubiquitin-like"/>
    <property type="match status" value="3"/>
</dbReference>
<dbReference type="Pfam" id="PF00240">
    <property type="entry name" value="ubiquitin"/>
    <property type="match status" value="3"/>
</dbReference>
<keyword evidence="1" id="KW-1017">Isopeptide bond</keyword>
<dbReference type="InParanoid" id="A0A251VRC0"/>
<accession>A0A251VRC0</accession>